<evidence type="ECO:0000313" key="1">
    <source>
        <dbReference type="EMBL" id="KHJ32042.1"/>
    </source>
</evidence>
<dbReference type="InterPro" id="IPR052041">
    <property type="entry name" value="Nucleic_acid_metab_PIN/TRAM"/>
</dbReference>
<dbReference type="PANTHER" id="PTHR11603">
    <property type="entry name" value="AAA FAMILY ATPASE"/>
    <property type="match status" value="1"/>
</dbReference>
<comment type="caution">
    <text evidence="1">The sequence shown here is derived from an EMBL/GenBank/DDBJ whole genome shotgun (WGS) entry which is preliminary data.</text>
</comment>
<name>A0A0B1P073_UNCNE</name>
<evidence type="ECO:0000313" key="2">
    <source>
        <dbReference type="Proteomes" id="UP000030854"/>
    </source>
</evidence>
<proteinExistence type="predicted"/>
<keyword evidence="2" id="KW-1185">Reference proteome</keyword>
<dbReference type="Gene3D" id="1.10.8.80">
    <property type="entry name" value="Magnesium chelatase subunit I, C-Terminal domain"/>
    <property type="match status" value="1"/>
</dbReference>
<dbReference type="OMA" id="HWHDPED"/>
<gene>
    <name evidence="1" type="ORF">EV44_g2619</name>
</gene>
<evidence type="ECO:0008006" key="3">
    <source>
        <dbReference type="Google" id="ProtNLM"/>
    </source>
</evidence>
<organism evidence="1 2">
    <name type="scientific">Uncinula necator</name>
    <name type="common">Grape powdery mildew</name>
    <dbReference type="NCBI Taxonomy" id="52586"/>
    <lineage>
        <taxon>Eukaryota</taxon>
        <taxon>Fungi</taxon>
        <taxon>Dikarya</taxon>
        <taxon>Ascomycota</taxon>
        <taxon>Pezizomycotina</taxon>
        <taxon>Leotiomycetes</taxon>
        <taxon>Erysiphales</taxon>
        <taxon>Erysiphaceae</taxon>
        <taxon>Erysiphe</taxon>
    </lineage>
</organism>
<accession>A0A0B1P073</accession>
<reference evidence="1 2" key="1">
    <citation type="journal article" date="2014" name="BMC Genomics">
        <title>Adaptive genomic structural variation in the grape powdery mildew pathogen, Erysiphe necator.</title>
        <authorList>
            <person name="Jones L."/>
            <person name="Riaz S."/>
            <person name="Morales-Cruz A."/>
            <person name="Amrine K.C."/>
            <person name="McGuire B."/>
            <person name="Gubler W.D."/>
            <person name="Walker M.A."/>
            <person name="Cantu D."/>
        </authorList>
    </citation>
    <scope>NUCLEOTIDE SEQUENCE [LARGE SCALE GENOMIC DNA]</scope>
    <source>
        <strain evidence="2">c</strain>
    </source>
</reference>
<sequence length="360" mass="40155">MADEALMQKIKNLNDLGLAVLICLIAHEHFLIGTTVSSQDEVTHELEQIVNNVFSLRYVTIEFSQSTTSDEFAQLIILSEINVSNSDAPTRNRSEKILNNSATFQFSSRSSATKFPSTPTSIFNVIIAKNLNNASKQVQNQVLELVRTKRLLSKSSIYHVPEQFLLIVVLAAGEGLDLTKHLNDYIFMSHFHNPQYSIDDQEENFNGDSSSSVVKLRSSQKEKCEKNSPVVSPQEIEKLSRFSESVSLSMEVKQYQMDIISFLRLHRAVAGGITASATKVFDKLAKCLATIHNLTFVTPSLVALAARKVYFHRIKKVKPENERSIKWGSDVEAVAALLKRITVEDILEEVLGNSGVEAPL</sequence>
<dbReference type="AlphaFoldDB" id="A0A0B1P073"/>
<dbReference type="PANTHER" id="PTHR11603:SF132">
    <property type="entry name" value="C2H2-TYPE DOMAIN-CONTAINING PROTEIN"/>
    <property type="match status" value="1"/>
</dbReference>
<dbReference type="HOGENOM" id="CLU_034390_0_0_1"/>
<dbReference type="Proteomes" id="UP000030854">
    <property type="component" value="Unassembled WGS sequence"/>
</dbReference>
<dbReference type="EMBL" id="JNVN01002385">
    <property type="protein sequence ID" value="KHJ32042.1"/>
    <property type="molecule type" value="Genomic_DNA"/>
</dbReference>
<protein>
    <recommendedName>
        <fullName evidence="3">Magnesium chelatase</fullName>
    </recommendedName>
</protein>